<dbReference type="AlphaFoldDB" id="A0A7R9L5Y9"/>
<dbReference type="GO" id="GO:0032273">
    <property type="term" value="P:positive regulation of protein polymerization"/>
    <property type="evidence" value="ECO:0007669"/>
    <property type="project" value="TreeGrafter"/>
</dbReference>
<accession>A0A7R9L5Y9</accession>
<sequence length="224" mass="24011">MFFVTSSYQMESIDSNGKSTTASTAATNASTNVTTNATTLANATPTASRAQSAPVKATPATPPPANSGANFEELFKIFAKFGDPKGVGDCITLSNSDKWFKQAKVIDGKKITTVDTGIYFKQIAKTKRSLSIQEYNQFLECIAKNKKLDSEEIKHKLASSSPPSTTKTTTAVTSGAVGRLTDHTKYTGSHKQRFDETGKGRGKAGRVDIPKTSGYVTGYKEESQ</sequence>
<dbReference type="InterPro" id="IPR011992">
    <property type="entry name" value="EF-hand-dom_pair"/>
</dbReference>
<evidence type="ECO:0000313" key="3">
    <source>
        <dbReference type="EMBL" id="CAD7635525.1"/>
    </source>
</evidence>
<evidence type="ECO:0008006" key="5">
    <source>
        <dbReference type="Google" id="ProtNLM"/>
    </source>
</evidence>
<dbReference type="EMBL" id="CAJPIZ010017074">
    <property type="protein sequence ID" value="CAG2115955.1"/>
    <property type="molecule type" value="Genomic_DNA"/>
</dbReference>
<dbReference type="Proteomes" id="UP000759131">
    <property type="component" value="Unassembled WGS sequence"/>
</dbReference>
<feature type="compositionally biased region" description="Low complexity" evidence="2">
    <location>
        <begin position="159"/>
        <end position="178"/>
    </location>
</feature>
<gene>
    <name evidence="3" type="ORF">OSB1V03_LOCUS15916</name>
</gene>
<evidence type="ECO:0000256" key="2">
    <source>
        <dbReference type="SAM" id="MobiDB-lite"/>
    </source>
</evidence>
<keyword evidence="4" id="KW-1185">Reference proteome</keyword>
<dbReference type="InterPro" id="IPR008907">
    <property type="entry name" value="TPP/p25"/>
</dbReference>
<evidence type="ECO:0000313" key="4">
    <source>
        <dbReference type="Proteomes" id="UP000759131"/>
    </source>
</evidence>
<dbReference type="GO" id="GO:0015631">
    <property type="term" value="F:tubulin binding"/>
    <property type="evidence" value="ECO:0007669"/>
    <property type="project" value="InterPro"/>
</dbReference>
<dbReference type="GO" id="GO:0046785">
    <property type="term" value="P:microtubule polymerization"/>
    <property type="evidence" value="ECO:0007669"/>
    <property type="project" value="InterPro"/>
</dbReference>
<comment type="similarity">
    <text evidence="1">Belongs to the TPPP family.</text>
</comment>
<feature type="region of interest" description="Disordered" evidence="2">
    <location>
        <begin position="43"/>
        <end position="66"/>
    </location>
</feature>
<reference evidence="3" key="1">
    <citation type="submission" date="2020-11" db="EMBL/GenBank/DDBJ databases">
        <authorList>
            <person name="Tran Van P."/>
        </authorList>
    </citation>
    <scope>NUCLEOTIDE SEQUENCE</scope>
</reference>
<dbReference type="Gene3D" id="1.10.238.10">
    <property type="entry name" value="EF-hand"/>
    <property type="match status" value="1"/>
</dbReference>
<dbReference type="PANTHER" id="PTHR12932">
    <property type="entry name" value="P25 ALPHA-RELATED"/>
    <property type="match status" value="1"/>
</dbReference>
<dbReference type="GO" id="GO:0001578">
    <property type="term" value="P:microtubule bundle formation"/>
    <property type="evidence" value="ECO:0007669"/>
    <property type="project" value="TreeGrafter"/>
</dbReference>
<feature type="region of interest" description="Disordered" evidence="2">
    <location>
        <begin position="154"/>
        <end position="224"/>
    </location>
</feature>
<dbReference type="Pfam" id="PF05517">
    <property type="entry name" value="p25-alpha"/>
    <property type="match status" value="1"/>
</dbReference>
<organism evidence="3">
    <name type="scientific">Medioppia subpectinata</name>
    <dbReference type="NCBI Taxonomy" id="1979941"/>
    <lineage>
        <taxon>Eukaryota</taxon>
        <taxon>Metazoa</taxon>
        <taxon>Ecdysozoa</taxon>
        <taxon>Arthropoda</taxon>
        <taxon>Chelicerata</taxon>
        <taxon>Arachnida</taxon>
        <taxon>Acari</taxon>
        <taxon>Acariformes</taxon>
        <taxon>Sarcoptiformes</taxon>
        <taxon>Oribatida</taxon>
        <taxon>Brachypylina</taxon>
        <taxon>Oppioidea</taxon>
        <taxon>Oppiidae</taxon>
        <taxon>Medioppia</taxon>
    </lineage>
</organism>
<feature type="compositionally biased region" description="Basic and acidic residues" evidence="2">
    <location>
        <begin position="192"/>
        <end position="209"/>
    </location>
</feature>
<dbReference type="EMBL" id="OC871649">
    <property type="protein sequence ID" value="CAD7635525.1"/>
    <property type="molecule type" value="Genomic_DNA"/>
</dbReference>
<proteinExistence type="inferred from homology"/>
<evidence type="ECO:0000256" key="1">
    <source>
        <dbReference type="ARBA" id="ARBA00010994"/>
    </source>
</evidence>
<dbReference type="GO" id="GO:0005874">
    <property type="term" value="C:microtubule"/>
    <property type="evidence" value="ECO:0007669"/>
    <property type="project" value="TreeGrafter"/>
</dbReference>
<protein>
    <recommendedName>
        <fullName evidence="5">TPPP family protein</fullName>
    </recommendedName>
</protein>
<dbReference type="SUPFAM" id="SSF47473">
    <property type="entry name" value="EF-hand"/>
    <property type="match status" value="1"/>
</dbReference>
<dbReference type="OrthoDB" id="548799at2759"/>
<dbReference type="PANTHER" id="PTHR12932:SF9">
    <property type="entry name" value="TUBULIN POLYMERIZATION-PROMOTING PROTEIN HOMOLOG"/>
    <property type="match status" value="1"/>
</dbReference>
<name>A0A7R9L5Y9_9ACAR</name>
<feature type="compositionally biased region" description="Low complexity" evidence="2">
    <location>
        <begin position="43"/>
        <end position="59"/>
    </location>
</feature>